<feature type="domain" description="D-isomer specific 2-hydroxyacid dehydrogenase catalytic" evidence="1">
    <location>
        <begin position="7"/>
        <end position="101"/>
    </location>
</feature>
<dbReference type="AlphaFoldDB" id="A0ABD6ELS4"/>
<comment type="caution">
    <text evidence="2">The sequence shown here is derived from an EMBL/GenBank/DDBJ whole genome shotgun (WGS) entry which is preliminary data.</text>
</comment>
<dbReference type="EMBL" id="JBGFUD010006289">
    <property type="protein sequence ID" value="MFH4980915.1"/>
    <property type="molecule type" value="Genomic_DNA"/>
</dbReference>
<dbReference type="Gene3D" id="3.40.50.720">
    <property type="entry name" value="NAD(P)-binding Rossmann-like Domain"/>
    <property type="match status" value="1"/>
</dbReference>
<sequence>MITISNVLIADDIEQECVDILSNSGISVTKKPRLTKDQLLVELPKHDAVIVRSATKITRDLIEASSGKLKLIGRAGTGVDNIDVDAATENGVVVLNTPGMN</sequence>
<name>A0ABD6ELS4_9BILA</name>
<dbReference type="Pfam" id="PF00389">
    <property type="entry name" value="2-Hacid_dh"/>
    <property type="match status" value="1"/>
</dbReference>
<dbReference type="PANTHER" id="PTHR42938:SF22">
    <property type="entry name" value="D-3-PHOSPHOGLYCERATE DEHYDROGENASE"/>
    <property type="match status" value="1"/>
</dbReference>
<dbReference type="Proteomes" id="UP001608902">
    <property type="component" value="Unassembled WGS sequence"/>
</dbReference>
<feature type="non-terminal residue" evidence="2">
    <location>
        <position position="101"/>
    </location>
</feature>
<accession>A0ABD6ELS4</accession>
<gene>
    <name evidence="2" type="ORF">AB6A40_007624</name>
</gene>
<reference evidence="2 3" key="1">
    <citation type="submission" date="2024-08" db="EMBL/GenBank/DDBJ databases">
        <title>Gnathostoma spinigerum genome.</title>
        <authorList>
            <person name="Gonzalez-Bertolin B."/>
            <person name="Monzon S."/>
            <person name="Zaballos A."/>
            <person name="Jimenez P."/>
            <person name="Dekumyoy P."/>
            <person name="Varona S."/>
            <person name="Cuesta I."/>
            <person name="Sumanam S."/>
            <person name="Adisakwattana P."/>
            <person name="Gasser R.B."/>
            <person name="Hernandez-Gonzalez A."/>
            <person name="Young N.D."/>
            <person name="Perteguer M.J."/>
        </authorList>
    </citation>
    <scope>NUCLEOTIDE SEQUENCE [LARGE SCALE GENOMIC DNA]</scope>
    <source>
        <strain evidence="2">AL3</strain>
        <tissue evidence="2">Liver</tissue>
    </source>
</reference>
<evidence type="ECO:0000313" key="3">
    <source>
        <dbReference type="Proteomes" id="UP001608902"/>
    </source>
</evidence>
<keyword evidence="3" id="KW-1185">Reference proteome</keyword>
<dbReference type="PANTHER" id="PTHR42938">
    <property type="entry name" value="FORMATE DEHYDROGENASE 1"/>
    <property type="match status" value="1"/>
</dbReference>
<evidence type="ECO:0000259" key="1">
    <source>
        <dbReference type="Pfam" id="PF00389"/>
    </source>
</evidence>
<dbReference type="FunFam" id="3.40.50.720:FF:000038">
    <property type="entry name" value="D-3-phosphoglycerate dehydrogenase"/>
    <property type="match status" value="1"/>
</dbReference>
<dbReference type="InterPro" id="IPR006139">
    <property type="entry name" value="D-isomer_2_OHA_DH_cat_dom"/>
</dbReference>
<protein>
    <recommendedName>
        <fullName evidence="1">D-isomer specific 2-hydroxyacid dehydrogenase catalytic domain-containing protein</fullName>
    </recommendedName>
</protein>
<dbReference type="SUPFAM" id="SSF52283">
    <property type="entry name" value="Formate/glycerate dehydrogenase catalytic domain-like"/>
    <property type="match status" value="1"/>
</dbReference>
<organism evidence="2 3">
    <name type="scientific">Gnathostoma spinigerum</name>
    <dbReference type="NCBI Taxonomy" id="75299"/>
    <lineage>
        <taxon>Eukaryota</taxon>
        <taxon>Metazoa</taxon>
        <taxon>Ecdysozoa</taxon>
        <taxon>Nematoda</taxon>
        <taxon>Chromadorea</taxon>
        <taxon>Rhabditida</taxon>
        <taxon>Spirurina</taxon>
        <taxon>Gnathostomatomorpha</taxon>
        <taxon>Gnathostomatoidea</taxon>
        <taxon>Gnathostomatidae</taxon>
        <taxon>Gnathostoma</taxon>
    </lineage>
</organism>
<evidence type="ECO:0000313" key="2">
    <source>
        <dbReference type="EMBL" id="MFH4980915.1"/>
    </source>
</evidence>
<proteinExistence type="predicted"/>